<evidence type="ECO:0000313" key="5">
    <source>
        <dbReference type="Proteomes" id="UP000644441"/>
    </source>
</evidence>
<evidence type="ECO:0000256" key="1">
    <source>
        <dbReference type="ARBA" id="ARBA00008324"/>
    </source>
</evidence>
<comment type="caution">
    <text evidence="4">The sequence shown here is derived from an EMBL/GenBank/DDBJ whole genome shotgun (WGS) entry which is preliminary data.</text>
</comment>
<reference evidence="4 5" key="1">
    <citation type="submission" date="2012-09" db="EMBL/GenBank/DDBJ databases">
        <title>Genome Sequence of alkane-degrading Bacterium Alcanivorax venustensis ISO4.</title>
        <authorList>
            <person name="Lai Q."/>
            <person name="Shao Z."/>
        </authorList>
    </citation>
    <scope>NUCLEOTIDE SEQUENCE [LARGE SCALE GENOMIC DNA]</scope>
    <source>
        <strain evidence="4 5">ISO4</strain>
    </source>
</reference>
<gene>
    <name evidence="4" type="ORF">ISO4_00791</name>
</gene>
<feature type="domain" description="Thioesterase" evidence="3">
    <location>
        <begin position="51"/>
        <end position="115"/>
    </location>
</feature>
<accession>A0ABS0ADP2</accession>
<organism evidence="4 5">
    <name type="scientific">Alloalcanivorax venustensis ISO4</name>
    <dbReference type="NCBI Taxonomy" id="1177184"/>
    <lineage>
        <taxon>Bacteria</taxon>
        <taxon>Pseudomonadati</taxon>
        <taxon>Pseudomonadota</taxon>
        <taxon>Gammaproteobacteria</taxon>
        <taxon>Oceanospirillales</taxon>
        <taxon>Alcanivoracaceae</taxon>
        <taxon>Alloalcanivorax</taxon>
    </lineage>
</organism>
<dbReference type="Gene3D" id="3.10.129.10">
    <property type="entry name" value="Hotdog Thioesterase"/>
    <property type="match status" value="1"/>
</dbReference>
<dbReference type="Pfam" id="PF03061">
    <property type="entry name" value="4HBT"/>
    <property type="match status" value="1"/>
</dbReference>
<evidence type="ECO:0000313" key="4">
    <source>
        <dbReference type="EMBL" id="MBF5052189.1"/>
    </source>
</evidence>
<dbReference type="InterPro" id="IPR039298">
    <property type="entry name" value="ACOT13"/>
</dbReference>
<dbReference type="PANTHER" id="PTHR21660:SF1">
    <property type="entry name" value="ACYL-COENZYME A THIOESTERASE 13"/>
    <property type="match status" value="1"/>
</dbReference>
<keyword evidence="2" id="KW-0378">Hydrolase</keyword>
<dbReference type="SUPFAM" id="SSF54637">
    <property type="entry name" value="Thioesterase/thiol ester dehydrase-isomerase"/>
    <property type="match status" value="1"/>
</dbReference>
<name>A0ABS0ADP2_9GAMM</name>
<dbReference type="InterPro" id="IPR029069">
    <property type="entry name" value="HotDog_dom_sf"/>
</dbReference>
<dbReference type="PANTHER" id="PTHR21660">
    <property type="entry name" value="THIOESTERASE SUPERFAMILY MEMBER-RELATED"/>
    <property type="match status" value="1"/>
</dbReference>
<evidence type="ECO:0000259" key="3">
    <source>
        <dbReference type="Pfam" id="PF03061"/>
    </source>
</evidence>
<evidence type="ECO:0000256" key="2">
    <source>
        <dbReference type="ARBA" id="ARBA00022801"/>
    </source>
</evidence>
<proteinExistence type="inferred from homology"/>
<dbReference type="Proteomes" id="UP000644441">
    <property type="component" value="Unassembled WGS sequence"/>
</dbReference>
<dbReference type="RefSeq" id="WP_194855244.1">
    <property type="nucleotide sequence ID" value="NZ_ARXR01000004.1"/>
</dbReference>
<dbReference type="EMBL" id="ARXR01000004">
    <property type="protein sequence ID" value="MBF5052189.1"/>
    <property type="molecule type" value="Genomic_DNA"/>
</dbReference>
<keyword evidence="5" id="KW-1185">Reference proteome</keyword>
<dbReference type="InterPro" id="IPR003736">
    <property type="entry name" value="PAAI_dom"/>
</dbReference>
<comment type="similarity">
    <text evidence="1">Belongs to the thioesterase PaaI family.</text>
</comment>
<dbReference type="CDD" id="cd03443">
    <property type="entry name" value="PaaI_thioesterase"/>
    <property type="match status" value="1"/>
</dbReference>
<sequence>MSDHTALLNRIRQVSALAPFNQWLNLHVEHAEAGRVILRLDRRDDFAQYSGHLHAALIGGLIDTACGFAAATVAGNVTASQFSVRCLRPAVAGAFRVTGRVVKAGKRQVFASAELGDWNDENGEPFAAGDAVLVPIPG</sequence>
<dbReference type="NCBIfam" id="TIGR00369">
    <property type="entry name" value="unchar_dom_1"/>
    <property type="match status" value="1"/>
</dbReference>
<protein>
    <submittedName>
        <fullName evidence="4">Phenylacetic acid degradation</fullName>
    </submittedName>
</protein>
<dbReference type="InterPro" id="IPR006683">
    <property type="entry name" value="Thioestr_dom"/>
</dbReference>